<keyword evidence="4" id="KW-0863">Zinc-finger</keyword>
<evidence type="ECO:0000313" key="8">
    <source>
        <dbReference type="Proteomes" id="UP001235939"/>
    </source>
</evidence>
<proteinExistence type="predicted"/>
<protein>
    <submittedName>
        <fullName evidence="7">TIGD4</fullName>
    </submittedName>
</protein>
<evidence type="ECO:0000256" key="1">
    <source>
        <dbReference type="ARBA" id="ARBA00004123"/>
    </source>
</evidence>
<evidence type="ECO:0000313" key="7">
    <source>
        <dbReference type="EMBL" id="UYV65821.1"/>
    </source>
</evidence>
<evidence type="ECO:0000256" key="3">
    <source>
        <dbReference type="ARBA" id="ARBA00023242"/>
    </source>
</evidence>
<dbReference type="SMART" id="SM00355">
    <property type="entry name" value="ZnF_C2H2"/>
    <property type="match status" value="7"/>
</dbReference>
<dbReference type="InterPro" id="IPR050863">
    <property type="entry name" value="CenT-Element_Derived"/>
</dbReference>
<dbReference type="InterPro" id="IPR004875">
    <property type="entry name" value="DDE_SF_endonuclease_dom"/>
</dbReference>
<name>A0ABY6KC92_9ARAC</name>
<feature type="domain" description="C2H2-type" evidence="5">
    <location>
        <begin position="93"/>
        <end position="121"/>
    </location>
</feature>
<comment type="subcellular location">
    <subcellularLocation>
        <location evidence="1">Nucleus</location>
    </subcellularLocation>
</comment>
<dbReference type="SMART" id="SM00674">
    <property type="entry name" value="CENPB"/>
    <property type="match status" value="1"/>
</dbReference>
<evidence type="ECO:0000259" key="6">
    <source>
        <dbReference type="PROSITE" id="PS51253"/>
    </source>
</evidence>
<organism evidence="7 8">
    <name type="scientific">Cordylochernes scorpioides</name>
    <dbReference type="NCBI Taxonomy" id="51811"/>
    <lineage>
        <taxon>Eukaryota</taxon>
        <taxon>Metazoa</taxon>
        <taxon>Ecdysozoa</taxon>
        <taxon>Arthropoda</taxon>
        <taxon>Chelicerata</taxon>
        <taxon>Arachnida</taxon>
        <taxon>Pseudoscorpiones</taxon>
        <taxon>Cheliferoidea</taxon>
        <taxon>Chernetidae</taxon>
        <taxon>Cordylochernes</taxon>
    </lineage>
</organism>
<dbReference type="PROSITE" id="PS00028">
    <property type="entry name" value="ZINC_FINGER_C2H2_1"/>
    <property type="match status" value="1"/>
</dbReference>
<dbReference type="InterPro" id="IPR006600">
    <property type="entry name" value="HTH_CenpB_DNA-bd_dom"/>
</dbReference>
<dbReference type="InterPro" id="IPR007889">
    <property type="entry name" value="HTH_Psq"/>
</dbReference>
<dbReference type="EMBL" id="CP092865">
    <property type="protein sequence ID" value="UYV65821.1"/>
    <property type="molecule type" value="Genomic_DNA"/>
</dbReference>
<dbReference type="Pfam" id="PF04218">
    <property type="entry name" value="CENP-B_N"/>
    <property type="match status" value="1"/>
</dbReference>
<dbReference type="PANTHER" id="PTHR19303:SF73">
    <property type="entry name" value="PROTEIN PDC2"/>
    <property type="match status" value="1"/>
</dbReference>
<dbReference type="SUPFAM" id="SSF46689">
    <property type="entry name" value="Homeodomain-like"/>
    <property type="match status" value="2"/>
</dbReference>
<keyword evidence="4" id="KW-0479">Metal-binding</keyword>
<keyword evidence="4" id="KW-0862">Zinc</keyword>
<evidence type="ECO:0000256" key="4">
    <source>
        <dbReference type="PROSITE-ProRule" id="PRU00042"/>
    </source>
</evidence>
<dbReference type="PANTHER" id="PTHR19303">
    <property type="entry name" value="TRANSPOSON"/>
    <property type="match status" value="1"/>
</dbReference>
<gene>
    <name evidence="7" type="ORF">LAZ67_3005550</name>
</gene>
<evidence type="ECO:0000259" key="5">
    <source>
        <dbReference type="PROSITE" id="PS50157"/>
    </source>
</evidence>
<dbReference type="Gene3D" id="3.30.160.60">
    <property type="entry name" value="Classic Zinc Finger"/>
    <property type="match status" value="5"/>
</dbReference>
<dbReference type="PROSITE" id="PS50157">
    <property type="entry name" value="ZINC_FINGER_C2H2_2"/>
    <property type="match status" value="4"/>
</dbReference>
<dbReference type="Gene3D" id="1.10.10.60">
    <property type="entry name" value="Homeodomain-like"/>
    <property type="match status" value="2"/>
</dbReference>
<dbReference type="InterPro" id="IPR009057">
    <property type="entry name" value="Homeodomain-like_sf"/>
</dbReference>
<evidence type="ECO:0000256" key="2">
    <source>
        <dbReference type="ARBA" id="ARBA00023125"/>
    </source>
</evidence>
<keyword evidence="8" id="KW-1185">Reference proteome</keyword>
<feature type="domain" description="C2H2-type" evidence="5">
    <location>
        <begin position="559"/>
        <end position="586"/>
    </location>
</feature>
<dbReference type="PROSITE" id="PS51253">
    <property type="entry name" value="HTH_CENPB"/>
    <property type="match status" value="1"/>
</dbReference>
<keyword evidence="3" id="KW-0539">Nucleus</keyword>
<dbReference type="Pfam" id="PF03184">
    <property type="entry name" value="DDE_1"/>
    <property type="match status" value="1"/>
</dbReference>
<sequence>MAVHIRKHINLKPYTCDKCDYQTSYSYNLSRHKRNRHTDVRLKCKLCKYVGSEETDLRNHICKARFCCGKCEYKTYFKSHLNRHQQVHNTILYSCPQCGSKCKFKYNIKKHMKKKHNVQNINVEDFVIPEKFYGYIFEFSKRKQFKDVNGDHLPTKQTPYRVTPRERQIIQDERGERKQTRNSLSLSVKLQILREIEVEKKKKTDVAQKHNIPQSSLSTIIKNSEKIHQQALHAGESSRKRARGSTYADVDEALLQWFKQARSAALPVNGPLLSEKAKTLALEFGLKDFTGSGGWIERWKARHGIKLRNICGESADVNRETMTNWLTDVMPNIISNYACKDIFNADETGLFWRLLPDKTLHFKGETCTGGKASKERITILLCCNMDGSEKMQPLVIGKAKQPRCFRGIKHLPVQYETNQKAWMTGLLFESWVRHIDKKMAGQHRQIILLLDNCGAHPPDTQGLTNTRIAFLPPNTTSMLQPCDQGIIRNFKMIYRTRLLRKYLTAYDAGTALTINLKQAVDIISVAWNDVLPATISNCWHHSGIIKSDHKFTHTKEKPFLCEHCNYTSALKTQMTVHMRKHNNLQPYSCDKCDFETFYCNNLSIHKRNKHTDPALKCKVCKYVDSGEANLRNHNCKRILCCEKREYKTNFKSYFIRHQDVHNTVPYFCPQCGMEGKNKRYFITHMKKKHNIQNINIDFIVPVNITLDN</sequence>
<dbReference type="SUPFAM" id="SSF57667">
    <property type="entry name" value="beta-beta-alpha zinc fingers"/>
    <property type="match status" value="2"/>
</dbReference>
<dbReference type="InterPro" id="IPR013087">
    <property type="entry name" value="Znf_C2H2_type"/>
</dbReference>
<reference evidence="7 8" key="1">
    <citation type="submission" date="2022-01" db="EMBL/GenBank/DDBJ databases">
        <title>A chromosomal length assembly of Cordylochernes scorpioides.</title>
        <authorList>
            <person name="Zeh D."/>
            <person name="Zeh J."/>
        </authorList>
    </citation>
    <scope>NUCLEOTIDE SEQUENCE [LARGE SCALE GENOMIC DNA]</scope>
    <source>
        <strain evidence="7">IN4F17</strain>
        <tissue evidence="7">Whole Body</tissue>
    </source>
</reference>
<feature type="domain" description="C2H2-type" evidence="5">
    <location>
        <begin position="66"/>
        <end position="88"/>
    </location>
</feature>
<dbReference type="Proteomes" id="UP001235939">
    <property type="component" value="Chromosome 03"/>
</dbReference>
<feature type="domain" description="HTH CENPB-type" evidence="6">
    <location>
        <begin position="238"/>
        <end position="309"/>
    </location>
</feature>
<accession>A0ABY6KC92</accession>
<keyword evidence="2" id="KW-0238">DNA-binding</keyword>
<dbReference type="InterPro" id="IPR036236">
    <property type="entry name" value="Znf_C2H2_sf"/>
</dbReference>
<dbReference type="Pfam" id="PF03221">
    <property type="entry name" value="HTH_Tnp_Tc5"/>
    <property type="match status" value="1"/>
</dbReference>
<feature type="domain" description="C2H2-type" evidence="5">
    <location>
        <begin position="14"/>
        <end position="42"/>
    </location>
</feature>